<evidence type="ECO:0000313" key="2">
    <source>
        <dbReference type="Proteomes" id="UP000798662"/>
    </source>
</evidence>
<reference evidence="1" key="1">
    <citation type="submission" date="2019-11" db="EMBL/GenBank/DDBJ databases">
        <title>Nori genome reveals adaptations in red seaweeds to the harsh intertidal environment.</title>
        <authorList>
            <person name="Wang D."/>
            <person name="Mao Y."/>
        </authorList>
    </citation>
    <scope>NUCLEOTIDE SEQUENCE</scope>
    <source>
        <tissue evidence="1">Gametophyte</tissue>
    </source>
</reference>
<evidence type="ECO:0000313" key="1">
    <source>
        <dbReference type="EMBL" id="KAK1868583.1"/>
    </source>
</evidence>
<sequence length="183" mass="20014">MGDERPGGAWDSSKSFPARSSPPVVSGNEEGQAGKLGECTAPNDGGRGCRCKPELRTGTDTTAALADSCNGDIWGRVCHHQSPPRGKRQERRPSVASSPSTFEPLLRDRLPQRGRQPRPTPRSRVLLVPTTGGRRALFFPVRRAHGKSPRPPYGVWARDAERSLLAGVDWGSTLRRRLLKSEQ</sequence>
<name>A0ACC3CES5_PYRYE</name>
<gene>
    <name evidence="1" type="ORF">I4F81_011068</name>
</gene>
<organism evidence="1 2">
    <name type="scientific">Pyropia yezoensis</name>
    <name type="common">Susabi-nori</name>
    <name type="synonym">Porphyra yezoensis</name>
    <dbReference type="NCBI Taxonomy" id="2788"/>
    <lineage>
        <taxon>Eukaryota</taxon>
        <taxon>Rhodophyta</taxon>
        <taxon>Bangiophyceae</taxon>
        <taxon>Bangiales</taxon>
        <taxon>Bangiaceae</taxon>
        <taxon>Pyropia</taxon>
    </lineage>
</organism>
<dbReference type="EMBL" id="CM020620">
    <property type="protein sequence ID" value="KAK1868583.1"/>
    <property type="molecule type" value="Genomic_DNA"/>
</dbReference>
<comment type="caution">
    <text evidence="1">The sequence shown here is derived from an EMBL/GenBank/DDBJ whole genome shotgun (WGS) entry which is preliminary data.</text>
</comment>
<protein>
    <submittedName>
        <fullName evidence="1">Uncharacterized protein</fullName>
    </submittedName>
</protein>
<accession>A0ACC3CES5</accession>
<proteinExistence type="predicted"/>
<dbReference type="Proteomes" id="UP000798662">
    <property type="component" value="Chromosome 3"/>
</dbReference>
<keyword evidence="2" id="KW-1185">Reference proteome</keyword>